<name>K2MM01_TRYCR</name>
<dbReference type="InterPro" id="IPR001577">
    <property type="entry name" value="Peptidase_M8"/>
</dbReference>
<dbReference type="EC" id="3.4.24.-" evidence="17"/>
<dbReference type="GO" id="GO:0016020">
    <property type="term" value="C:membrane"/>
    <property type="evidence" value="ECO:0007669"/>
    <property type="project" value="UniProtKB-SubCell"/>
</dbReference>
<keyword evidence="12" id="KW-0865">Zymogen</keyword>
<comment type="caution">
    <text evidence="18">The sequence shown here is derived from an EMBL/GenBank/DDBJ whole genome shotgun (WGS) entry which is preliminary data.</text>
</comment>
<dbReference type="Proteomes" id="UP000007350">
    <property type="component" value="Unassembled WGS sequence"/>
</dbReference>
<keyword evidence="19" id="KW-1185">Reference proteome</keyword>
<dbReference type="PANTHER" id="PTHR10942:SF0">
    <property type="entry name" value="LEISHMANOLYSIN-LIKE PEPTIDASE"/>
    <property type="match status" value="1"/>
</dbReference>
<dbReference type="FunFam" id="3.90.132.10:FF:000001">
    <property type="entry name" value="leishmanolysin-like peptidase isoform X2"/>
    <property type="match status" value="1"/>
</dbReference>
<keyword evidence="13" id="KW-1015">Disulfide bond</keyword>
<evidence type="ECO:0000256" key="17">
    <source>
        <dbReference type="RuleBase" id="RU366077"/>
    </source>
</evidence>
<dbReference type="GO" id="GO:0007155">
    <property type="term" value="P:cell adhesion"/>
    <property type="evidence" value="ECO:0007669"/>
    <property type="project" value="UniProtKB-KW"/>
</dbReference>
<dbReference type="PRINTS" id="PR00782">
    <property type="entry name" value="LSHMANOLYSIN"/>
</dbReference>
<feature type="active site" evidence="15">
    <location>
        <position position="54"/>
    </location>
</feature>
<keyword evidence="4 17" id="KW-0645">Protease</keyword>
<accession>K2MM01</accession>
<evidence type="ECO:0000256" key="3">
    <source>
        <dbReference type="ARBA" id="ARBA00005860"/>
    </source>
</evidence>
<evidence type="ECO:0000256" key="14">
    <source>
        <dbReference type="ARBA" id="ARBA00023180"/>
    </source>
</evidence>
<feature type="binding site" evidence="16">
    <location>
        <position position="122"/>
    </location>
    <ligand>
        <name>Zn(2+)</name>
        <dbReference type="ChEBI" id="CHEBI:29105"/>
        <note>catalytic</note>
    </ligand>
</feature>
<keyword evidence="9" id="KW-0130">Cell adhesion</keyword>
<evidence type="ECO:0000256" key="6">
    <source>
        <dbReference type="ARBA" id="ARBA00022729"/>
    </source>
</evidence>
<evidence type="ECO:0000256" key="11">
    <source>
        <dbReference type="ARBA" id="ARBA00023136"/>
    </source>
</evidence>
<dbReference type="SUPFAM" id="SSF55486">
    <property type="entry name" value="Metalloproteases ('zincins'), catalytic domain"/>
    <property type="match status" value="1"/>
</dbReference>
<evidence type="ECO:0000256" key="10">
    <source>
        <dbReference type="ARBA" id="ARBA00023049"/>
    </source>
</evidence>
<proteinExistence type="inferred from homology"/>
<evidence type="ECO:0000256" key="12">
    <source>
        <dbReference type="ARBA" id="ARBA00023145"/>
    </source>
</evidence>
<sequence length="266" mass="29293">MILYANIFPTAGGASAWAVPCLMTDNGRPFAAAANFDPRRIVATNLYVRVAAHELGHALGFHSDHFVALHMISEVPNVRGMSNVSVISTPKAKAMARQYHNCPTLEGIELEDEGGYDNALSHWKKRSMRDEMMTSVVEVGLYSALTLAAFEDMGFYVANYSAAEMLWWGNNSGCGLLERKCLTDGVTEYPDLFCNHVDGYGFCTYNRLSLGFCDLKRHEEALPEGYRYFADPRVGGDDLFMDRCPYVKTYAGAGCTNGDSSLMPGS</sequence>
<evidence type="ECO:0000256" key="7">
    <source>
        <dbReference type="ARBA" id="ARBA00022801"/>
    </source>
</evidence>
<evidence type="ECO:0000256" key="4">
    <source>
        <dbReference type="ARBA" id="ARBA00022670"/>
    </source>
</evidence>
<evidence type="ECO:0000313" key="18">
    <source>
        <dbReference type="EMBL" id="EKF28195.1"/>
    </source>
</evidence>
<dbReference type="GO" id="GO:0046872">
    <property type="term" value="F:metal ion binding"/>
    <property type="evidence" value="ECO:0007669"/>
    <property type="project" value="UniProtKB-KW"/>
</dbReference>
<gene>
    <name evidence="18" type="ORF">MOQ_008066</name>
</gene>
<comment type="subcellular location">
    <subcellularLocation>
        <location evidence="2">Membrane</location>
    </subcellularLocation>
</comment>
<evidence type="ECO:0000256" key="5">
    <source>
        <dbReference type="ARBA" id="ARBA00022723"/>
    </source>
</evidence>
<dbReference type="EMBL" id="AHKC01016479">
    <property type="protein sequence ID" value="EKF28195.1"/>
    <property type="molecule type" value="Genomic_DNA"/>
</dbReference>
<evidence type="ECO:0000256" key="15">
    <source>
        <dbReference type="PIRSR" id="PIRSR601577-1"/>
    </source>
</evidence>
<reference evidence="18 19" key="1">
    <citation type="journal article" date="2012" name="BMC Genomics">
        <title>Comparative genomic analysis of human infective Trypanosoma cruzi lineages with the bat-restricted subspecies T. cruzi marinkellei.</title>
        <authorList>
            <person name="Franzen O."/>
            <person name="Talavera-Lopez C."/>
            <person name="Ochaya S."/>
            <person name="Butler C.E."/>
            <person name="Messenger L.A."/>
            <person name="Lewis M.D."/>
            <person name="Llewellyn M.S."/>
            <person name="Marinkelle C.J."/>
            <person name="Tyler K.M."/>
            <person name="Miles M.A."/>
            <person name="Andersson B."/>
        </authorList>
    </citation>
    <scope>NUCLEOTIDE SEQUENCE [LARGE SCALE GENOMIC DNA]</scope>
    <source>
        <strain evidence="18 19">B7</strain>
    </source>
</reference>
<evidence type="ECO:0000256" key="2">
    <source>
        <dbReference type="ARBA" id="ARBA00004370"/>
    </source>
</evidence>
<dbReference type="AlphaFoldDB" id="K2MM01"/>
<keyword evidence="6" id="KW-0732">Signal</keyword>
<evidence type="ECO:0000256" key="9">
    <source>
        <dbReference type="ARBA" id="ARBA00022889"/>
    </source>
</evidence>
<evidence type="ECO:0000256" key="16">
    <source>
        <dbReference type="PIRSR" id="PIRSR601577-2"/>
    </source>
</evidence>
<dbReference type="PANTHER" id="PTHR10942">
    <property type="entry name" value="LEISHMANOLYSIN-LIKE PEPTIDASE"/>
    <property type="match status" value="1"/>
</dbReference>
<dbReference type="Gene3D" id="3.90.132.10">
    <property type="entry name" value="Leishmanolysin , domain 2"/>
    <property type="match status" value="1"/>
</dbReference>
<dbReference type="OrthoDB" id="262619at2759"/>
<feature type="non-terminal residue" evidence="18">
    <location>
        <position position="266"/>
    </location>
</feature>
<dbReference type="GO" id="GO:0006508">
    <property type="term" value="P:proteolysis"/>
    <property type="evidence" value="ECO:0007669"/>
    <property type="project" value="UniProtKB-KW"/>
</dbReference>
<dbReference type="GO" id="GO:0004222">
    <property type="term" value="F:metalloendopeptidase activity"/>
    <property type="evidence" value="ECO:0007669"/>
    <property type="project" value="UniProtKB-UniRule"/>
</dbReference>
<comment type="catalytic activity">
    <reaction evidence="1">
        <text>Preference for hydrophobic residues at P1 and P1' and basic residues at P2' and P3'. A model nonapeptide is cleaved at -Ala-Tyr-|-Leu-Lys-Lys-.</text>
        <dbReference type="EC" id="3.4.24.36"/>
    </reaction>
</comment>
<evidence type="ECO:0000313" key="19">
    <source>
        <dbReference type="Proteomes" id="UP000007350"/>
    </source>
</evidence>
<dbReference type="Gene3D" id="3.10.170.20">
    <property type="match status" value="1"/>
</dbReference>
<dbReference type="GO" id="GO:0005737">
    <property type="term" value="C:cytoplasm"/>
    <property type="evidence" value="ECO:0007669"/>
    <property type="project" value="TreeGrafter"/>
</dbReference>
<organism evidence="18 19">
    <name type="scientific">Trypanosoma cruzi marinkellei</name>
    <dbReference type="NCBI Taxonomy" id="85056"/>
    <lineage>
        <taxon>Eukaryota</taxon>
        <taxon>Discoba</taxon>
        <taxon>Euglenozoa</taxon>
        <taxon>Kinetoplastea</taxon>
        <taxon>Metakinetoplastina</taxon>
        <taxon>Trypanosomatida</taxon>
        <taxon>Trypanosomatidae</taxon>
        <taxon>Trypanosoma</taxon>
        <taxon>Schizotrypanum</taxon>
    </lineage>
</organism>
<dbReference type="Pfam" id="PF01457">
    <property type="entry name" value="Peptidase_M8"/>
    <property type="match status" value="1"/>
</dbReference>
<evidence type="ECO:0000256" key="8">
    <source>
        <dbReference type="ARBA" id="ARBA00022833"/>
    </source>
</evidence>
<evidence type="ECO:0000256" key="1">
    <source>
        <dbReference type="ARBA" id="ARBA00001249"/>
    </source>
</evidence>
<comment type="cofactor">
    <cofactor evidence="16 17">
        <name>Zn(2+)</name>
        <dbReference type="ChEBI" id="CHEBI:29105"/>
    </cofactor>
    <text evidence="16 17">Binds 1 zinc ion per subunit.</text>
</comment>
<keyword evidence="8 16" id="KW-0862">Zinc</keyword>
<evidence type="ECO:0000256" key="13">
    <source>
        <dbReference type="ARBA" id="ARBA00023157"/>
    </source>
</evidence>
<keyword evidence="7 17" id="KW-0378">Hydrolase</keyword>
<keyword evidence="5 16" id="KW-0479">Metal-binding</keyword>
<protein>
    <recommendedName>
        <fullName evidence="17">Leishmanolysin-like peptidase</fullName>
        <ecNumber evidence="17">3.4.24.-</ecNumber>
    </recommendedName>
</protein>
<dbReference type="Gene3D" id="2.10.55.10">
    <property type="entry name" value="Leishmanolysin domain 3"/>
    <property type="match status" value="1"/>
</dbReference>
<keyword evidence="14" id="KW-0325">Glycoprotein</keyword>
<keyword evidence="10 16" id="KW-0482">Metalloprotease</keyword>
<feature type="binding site" evidence="16">
    <location>
        <position position="57"/>
    </location>
    <ligand>
        <name>Zn(2+)</name>
        <dbReference type="ChEBI" id="CHEBI:29105"/>
        <note>catalytic</note>
    </ligand>
</feature>
<keyword evidence="11" id="KW-0472">Membrane</keyword>
<comment type="similarity">
    <text evidence="3 17">Belongs to the peptidase M8 family.</text>
</comment>
<feature type="binding site" evidence="16">
    <location>
        <position position="53"/>
    </location>
    <ligand>
        <name>Zn(2+)</name>
        <dbReference type="ChEBI" id="CHEBI:29105"/>
        <note>catalytic</note>
    </ligand>
</feature>